<evidence type="ECO:0000256" key="4">
    <source>
        <dbReference type="ARBA" id="ARBA00022989"/>
    </source>
</evidence>
<proteinExistence type="predicted"/>
<dbReference type="InterPro" id="IPR036259">
    <property type="entry name" value="MFS_trans_sf"/>
</dbReference>
<evidence type="ECO:0000256" key="6">
    <source>
        <dbReference type="SAM" id="MobiDB-lite"/>
    </source>
</evidence>
<dbReference type="EMBL" id="CADCVH010000094">
    <property type="protein sequence ID" value="CAA9465324.1"/>
    <property type="molecule type" value="Genomic_DNA"/>
</dbReference>
<keyword evidence="5 7" id="KW-0472">Membrane</keyword>
<reference evidence="8" key="1">
    <citation type="submission" date="2020-02" db="EMBL/GenBank/DDBJ databases">
        <authorList>
            <person name="Meier V. D."/>
        </authorList>
    </citation>
    <scope>NUCLEOTIDE SEQUENCE</scope>
    <source>
        <strain evidence="8">AVDCRST_MAG02</strain>
    </source>
</reference>
<keyword evidence="3 7" id="KW-0812">Transmembrane</keyword>
<dbReference type="GO" id="GO:0005886">
    <property type="term" value="C:plasma membrane"/>
    <property type="evidence" value="ECO:0007669"/>
    <property type="project" value="UniProtKB-SubCell"/>
</dbReference>
<dbReference type="InterPro" id="IPR011701">
    <property type="entry name" value="MFS"/>
</dbReference>
<feature type="transmembrane region" description="Helical" evidence="7">
    <location>
        <begin position="185"/>
        <end position="206"/>
    </location>
</feature>
<evidence type="ECO:0008006" key="9">
    <source>
        <dbReference type="Google" id="ProtNLM"/>
    </source>
</evidence>
<keyword evidence="2" id="KW-1003">Cell membrane</keyword>
<feature type="transmembrane region" description="Helical" evidence="7">
    <location>
        <begin position="80"/>
        <end position="101"/>
    </location>
</feature>
<dbReference type="SUPFAM" id="SSF103473">
    <property type="entry name" value="MFS general substrate transporter"/>
    <property type="match status" value="1"/>
</dbReference>
<protein>
    <recommendedName>
        <fullName evidence="9">Major facilitator superfamily (MFS) profile domain-containing protein</fullName>
    </recommendedName>
</protein>
<evidence type="ECO:0000256" key="7">
    <source>
        <dbReference type="SAM" id="Phobius"/>
    </source>
</evidence>
<feature type="transmembrane region" description="Helical" evidence="7">
    <location>
        <begin position="108"/>
        <end position="131"/>
    </location>
</feature>
<name>A0A6J4RCK7_9ACTN</name>
<feature type="region of interest" description="Disordered" evidence="6">
    <location>
        <begin position="228"/>
        <end position="247"/>
    </location>
</feature>
<gene>
    <name evidence="8" type="ORF">AVDCRST_MAG02-3567</name>
</gene>
<evidence type="ECO:0000256" key="5">
    <source>
        <dbReference type="ARBA" id="ARBA00023136"/>
    </source>
</evidence>
<comment type="subcellular location">
    <subcellularLocation>
        <location evidence="1">Cell membrane</location>
        <topology evidence="1">Multi-pass membrane protein</topology>
    </subcellularLocation>
</comment>
<dbReference type="Gene3D" id="1.20.1250.20">
    <property type="entry name" value="MFS general substrate transporter like domains"/>
    <property type="match status" value="1"/>
</dbReference>
<sequence length="247" mass="25555">MDGGGGRLPASPRAQTGVFLVQDYLSRFFGRPKPDGLWRHPGFLRLWAAQTVSGVGSQVTIVALPLLAAIELDASPGEMGLLAATGTVPSLLIGLFTGVWVDRLRRGPLLVFADLARVALLFLVPVAWAAGWLGMGLLYAVSFGVGSLTVVFEVAALSLLPALVGRGRPVEANEKLEASRSLAQIGGPGIAGGLVGAVGAPLAVLLDAVSYLVSAAFLVRLGATEEASSGYANGPRHVRREMPRPGA</sequence>
<dbReference type="AlphaFoldDB" id="A0A6J4RCK7"/>
<dbReference type="PANTHER" id="PTHR23513">
    <property type="entry name" value="INTEGRAL MEMBRANE EFFLUX PROTEIN-RELATED"/>
    <property type="match status" value="1"/>
</dbReference>
<evidence type="ECO:0000256" key="3">
    <source>
        <dbReference type="ARBA" id="ARBA00022692"/>
    </source>
</evidence>
<dbReference type="PANTHER" id="PTHR23513:SF6">
    <property type="entry name" value="MAJOR FACILITATOR SUPERFAMILY ASSOCIATED DOMAIN-CONTAINING PROTEIN"/>
    <property type="match status" value="1"/>
</dbReference>
<evidence type="ECO:0000256" key="2">
    <source>
        <dbReference type="ARBA" id="ARBA00022475"/>
    </source>
</evidence>
<dbReference type="Pfam" id="PF07690">
    <property type="entry name" value="MFS_1"/>
    <property type="match status" value="1"/>
</dbReference>
<organism evidence="8">
    <name type="scientific">uncultured Rubrobacteraceae bacterium</name>
    <dbReference type="NCBI Taxonomy" id="349277"/>
    <lineage>
        <taxon>Bacteria</taxon>
        <taxon>Bacillati</taxon>
        <taxon>Actinomycetota</taxon>
        <taxon>Rubrobacteria</taxon>
        <taxon>Rubrobacterales</taxon>
        <taxon>Rubrobacteraceae</taxon>
        <taxon>environmental samples</taxon>
    </lineage>
</organism>
<evidence type="ECO:0000256" key="1">
    <source>
        <dbReference type="ARBA" id="ARBA00004651"/>
    </source>
</evidence>
<dbReference type="CDD" id="cd06173">
    <property type="entry name" value="MFS_MefA_like"/>
    <property type="match status" value="1"/>
</dbReference>
<keyword evidence="4 7" id="KW-1133">Transmembrane helix</keyword>
<evidence type="ECO:0000313" key="8">
    <source>
        <dbReference type="EMBL" id="CAA9465324.1"/>
    </source>
</evidence>
<dbReference type="GO" id="GO:0022857">
    <property type="term" value="F:transmembrane transporter activity"/>
    <property type="evidence" value="ECO:0007669"/>
    <property type="project" value="InterPro"/>
</dbReference>
<feature type="transmembrane region" description="Helical" evidence="7">
    <location>
        <begin position="137"/>
        <end position="164"/>
    </location>
</feature>
<accession>A0A6J4RCK7</accession>